<dbReference type="EMBL" id="CP036287">
    <property type="protein sequence ID" value="QDU66103.1"/>
    <property type="molecule type" value="Genomic_DNA"/>
</dbReference>
<protein>
    <submittedName>
        <fullName evidence="7">Arylsulfatase</fullName>
        <ecNumber evidence="7">3.1.6.1</ecNumber>
    </submittedName>
</protein>
<evidence type="ECO:0000256" key="1">
    <source>
        <dbReference type="ARBA" id="ARBA00008779"/>
    </source>
</evidence>
<reference evidence="7 8" key="1">
    <citation type="submission" date="2019-02" db="EMBL/GenBank/DDBJ databases">
        <title>Deep-cultivation of Planctomycetes and their phenomic and genomic characterization uncovers novel biology.</title>
        <authorList>
            <person name="Wiegand S."/>
            <person name="Jogler M."/>
            <person name="Boedeker C."/>
            <person name="Pinto D."/>
            <person name="Vollmers J."/>
            <person name="Rivas-Marin E."/>
            <person name="Kohn T."/>
            <person name="Peeters S.H."/>
            <person name="Heuer A."/>
            <person name="Rast P."/>
            <person name="Oberbeckmann S."/>
            <person name="Bunk B."/>
            <person name="Jeske O."/>
            <person name="Meyerdierks A."/>
            <person name="Storesund J.E."/>
            <person name="Kallscheuer N."/>
            <person name="Luecker S."/>
            <person name="Lage O.M."/>
            <person name="Pohl T."/>
            <person name="Merkel B.J."/>
            <person name="Hornburger P."/>
            <person name="Mueller R.-W."/>
            <person name="Bruemmer F."/>
            <person name="Labrenz M."/>
            <person name="Spormann A.M."/>
            <person name="Op den Camp H."/>
            <person name="Overmann J."/>
            <person name="Amann R."/>
            <person name="Jetten M.S.M."/>
            <person name="Mascher T."/>
            <person name="Medema M.H."/>
            <person name="Devos D.P."/>
            <person name="Kaster A.-K."/>
            <person name="Ovreas L."/>
            <person name="Rohde M."/>
            <person name="Galperin M.Y."/>
            <person name="Jogler C."/>
        </authorList>
    </citation>
    <scope>NUCLEOTIDE SEQUENCE [LARGE SCALE GENOMIC DNA]</scope>
    <source>
        <strain evidence="7 8">Pla133</strain>
    </source>
</reference>
<dbReference type="Pfam" id="PF00884">
    <property type="entry name" value="Sulfatase"/>
    <property type="match status" value="1"/>
</dbReference>
<organism evidence="7 8">
    <name type="scientific">Engelhardtia mirabilis</name>
    <dbReference type="NCBI Taxonomy" id="2528011"/>
    <lineage>
        <taxon>Bacteria</taxon>
        <taxon>Pseudomonadati</taxon>
        <taxon>Planctomycetota</taxon>
        <taxon>Planctomycetia</taxon>
        <taxon>Planctomycetia incertae sedis</taxon>
        <taxon>Engelhardtia</taxon>
    </lineage>
</organism>
<dbReference type="Proteomes" id="UP000316921">
    <property type="component" value="Chromosome"/>
</dbReference>
<keyword evidence="5" id="KW-0732">Signal</keyword>
<comment type="similarity">
    <text evidence="1">Belongs to the sulfatase family.</text>
</comment>
<gene>
    <name evidence="7" type="primary">atsA_5</name>
    <name evidence="7" type="ORF">Pla133_11690</name>
</gene>
<accession>A0A518BGP9</accession>
<keyword evidence="4" id="KW-0106">Calcium</keyword>
<evidence type="ECO:0000256" key="5">
    <source>
        <dbReference type="SAM" id="SignalP"/>
    </source>
</evidence>
<dbReference type="Gene3D" id="3.40.720.10">
    <property type="entry name" value="Alkaline Phosphatase, subunit A"/>
    <property type="match status" value="1"/>
</dbReference>
<dbReference type="InterPro" id="IPR017850">
    <property type="entry name" value="Alkaline_phosphatase_core_sf"/>
</dbReference>
<keyword evidence="2" id="KW-0479">Metal-binding</keyword>
<dbReference type="InterPro" id="IPR000917">
    <property type="entry name" value="Sulfatase_N"/>
</dbReference>
<feature type="chain" id="PRO_5022036752" evidence="5">
    <location>
        <begin position="22"/>
        <end position="474"/>
    </location>
</feature>
<dbReference type="SUPFAM" id="SSF53649">
    <property type="entry name" value="Alkaline phosphatase-like"/>
    <property type="match status" value="1"/>
</dbReference>
<dbReference type="InterPro" id="IPR024607">
    <property type="entry name" value="Sulfatase_CS"/>
</dbReference>
<dbReference type="PROSITE" id="PS00523">
    <property type="entry name" value="SULFATASE_1"/>
    <property type="match status" value="1"/>
</dbReference>
<sequence length="474" mass="48954" precursor="true">MRTFALAPLFTVALLAATAPAQNVLLVIADDLGTDKVGLYDPQSPPPPTPTLDALAAQGVQFQNAWSCPVCSPTRATLLTGRYPFRTGVGTAIPFGPPLPPDELTIASILDLAAAQGGAQVATAAIGKWHLADIAGGSVDPLRRGFDHWAGSNLGALAGPFDYEFWPQTVDTQTDLSTTYATTAAVDAAGAWIAQQTSPWFCYLAFNAPHTPFHAPPAELHGQVLPDVDPESDPVPFYDAMVEAMDTELGRLLAQMDPAALAATTIIVVGDNGTTGDVVLPPYDPERSKGSLYQNGIRVPLIVSGAQVAAPGRQVSALVDVSDLFATVLELLGADWVAALPDERLIDSVSMLPYVVQPVALPQREWVLSQSILNLPGGGGGGPLGGGLGTAGVGPATTSLASGGLIAGAALESGIAIRNTGFKLIRRDDGGEELYNLLLDPTENVDLLTLPVLPTPAAGALAELSAVLDGLASE</sequence>
<keyword evidence="8" id="KW-1185">Reference proteome</keyword>
<dbReference type="KEGG" id="pbap:Pla133_11690"/>
<evidence type="ECO:0000256" key="2">
    <source>
        <dbReference type="ARBA" id="ARBA00022723"/>
    </source>
</evidence>
<feature type="domain" description="Sulfatase N-terminal" evidence="6">
    <location>
        <begin position="22"/>
        <end position="334"/>
    </location>
</feature>
<name>A0A518BGP9_9BACT</name>
<dbReference type="AlphaFoldDB" id="A0A518BGP9"/>
<proteinExistence type="inferred from homology"/>
<evidence type="ECO:0000259" key="6">
    <source>
        <dbReference type="Pfam" id="PF00884"/>
    </source>
</evidence>
<evidence type="ECO:0000256" key="3">
    <source>
        <dbReference type="ARBA" id="ARBA00022801"/>
    </source>
</evidence>
<evidence type="ECO:0000256" key="4">
    <source>
        <dbReference type="ARBA" id="ARBA00022837"/>
    </source>
</evidence>
<dbReference type="PANTHER" id="PTHR42693:SF53">
    <property type="entry name" value="ENDO-4-O-SULFATASE"/>
    <property type="match status" value="1"/>
</dbReference>
<evidence type="ECO:0000313" key="7">
    <source>
        <dbReference type="EMBL" id="QDU66103.1"/>
    </source>
</evidence>
<evidence type="ECO:0000313" key="8">
    <source>
        <dbReference type="Proteomes" id="UP000316921"/>
    </source>
</evidence>
<dbReference type="GO" id="GO:0046872">
    <property type="term" value="F:metal ion binding"/>
    <property type="evidence" value="ECO:0007669"/>
    <property type="project" value="UniProtKB-KW"/>
</dbReference>
<keyword evidence="3 7" id="KW-0378">Hydrolase</keyword>
<dbReference type="PANTHER" id="PTHR42693">
    <property type="entry name" value="ARYLSULFATASE FAMILY MEMBER"/>
    <property type="match status" value="1"/>
</dbReference>
<dbReference type="InterPro" id="IPR050738">
    <property type="entry name" value="Sulfatase"/>
</dbReference>
<dbReference type="EC" id="3.1.6.1" evidence="7"/>
<dbReference type="RefSeq" id="WP_145063355.1">
    <property type="nucleotide sequence ID" value="NZ_CP036287.1"/>
</dbReference>
<dbReference type="GO" id="GO:0004065">
    <property type="term" value="F:arylsulfatase activity"/>
    <property type="evidence" value="ECO:0007669"/>
    <property type="project" value="UniProtKB-EC"/>
</dbReference>
<feature type="signal peptide" evidence="5">
    <location>
        <begin position="1"/>
        <end position="21"/>
    </location>
</feature>